<protein>
    <recommendedName>
        <fullName evidence="1">YqaJ viral recombinase domain-containing protein</fullName>
    </recommendedName>
</protein>
<evidence type="ECO:0000313" key="2">
    <source>
        <dbReference type="EMBL" id="CAG9764301.1"/>
    </source>
</evidence>
<reference evidence="2" key="1">
    <citation type="submission" date="2022-01" db="EMBL/GenBank/DDBJ databases">
        <authorList>
            <person name="King R."/>
        </authorList>
    </citation>
    <scope>NUCLEOTIDE SEQUENCE</scope>
</reference>
<dbReference type="AlphaFoldDB" id="A0A9N9MGF0"/>
<dbReference type="Gene3D" id="3.90.320.10">
    <property type="match status" value="1"/>
</dbReference>
<proteinExistence type="predicted"/>
<dbReference type="Pfam" id="PF09588">
    <property type="entry name" value="YqaJ"/>
    <property type="match status" value="1"/>
</dbReference>
<dbReference type="InterPro" id="IPR011604">
    <property type="entry name" value="PDDEXK-like_dom_sf"/>
</dbReference>
<name>A0A9N9MGF0_9CUCU</name>
<dbReference type="Proteomes" id="UP001152799">
    <property type="component" value="Chromosome 2"/>
</dbReference>
<dbReference type="GO" id="GO:0006281">
    <property type="term" value="P:DNA repair"/>
    <property type="evidence" value="ECO:0007669"/>
    <property type="project" value="UniProtKB-ARBA"/>
</dbReference>
<organism evidence="2 3">
    <name type="scientific">Ceutorhynchus assimilis</name>
    <name type="common">cabbage seed weevil</name>
    <dbReference type="NCBI Taxonomy" id="467358"/>
    <lineage>
        <taxon>Eukaryota</taxon>
        <taxon>Metazoa</taxon>
        <taxon>Ecdysozoa</taxon>
        <taxon>Arthropoda</taxon>
        <taxon>Hexapoda</taxon>
        <taxon>Insecta</taxon>
        <taxon>Pterygota</taxon>
        <taxon>Neoptera</taxon>
        <taxon>Endopterygota</taxon>
        <taxon>Coleoptera</taxon>
        <taxon>Polyphaga</taxon>
        <taxon>Cucujiformia</taxon>
        <taxon>Curculionidae</taxon>
        <taxon>Ceutorhynchinae</taxon>
        <taxon>Ceutorhynchus</taxon>
    </lineage>
</organism>
<dbReference type="EMBL" id="OU892278">
    <property type="protein sequence ID" value="CAG9764301.1"/>
    <property type="molecule type" value="Genomic_DNA"/>
</dbReference>
<dbReference type="OrthoDB" id="261614at2759"/>
<dbReference type="InterPro" id="IPR011335">
    <property type="entry name" value="Restrct_endonuc-II-like"/>
</dbReference>
<dbReference type="PANTHER" id="PTHR39953:SF1">
    <property type="entry name" value="RE54151P"/>
    <property type="match status" value="1"/>
</dbReference>
<feature type="domain" description="YqaJ viral recombinase" evidence="1">
    <location>
        <begin position="135"/>
        <end position="236"/>
    </location>
</feature>
<dbReference type="InterPro" id="IPR019080">
    <property type="entry name" value="YqaJ_viral_recombinase"/>
</dbReference>
<keyword evidence="3" id="KW-1185">Reference proteome</keyword>
<evidence type="ECO:0000259" key="1">
    <source>
        <dbReference type="Pfam" id="PF09588"/>
    </source>
</evidence>
<dbReference type="PANTHER" id="PTHR39953">
    <property type="entry name" value="RE54151P"/>
    <property type="match status" value="1"/>
</dbReference>
<sequence>MRTTTDPRFVQAVCYRVQLKRDHPQCIVKARITPEHKFLKQSYLVSVCIAEKCHKVIDVKCNDCEASEATIRAKLSPLATASGPSPLLFSKLPFTTCYRSYDQCRSFSPICENSFNSRNMQKKIQRTKTQSECPEWFAARFGRITASKLHAVAHCHTYYDGITLQSVLGARKFTRSKAMRRGLTLEKQVLQVLCEEKTICAKRCGFTIKPEVPIFGASPDAITKHHCIEIKCPSRADTT</sequence>
<evidence type="ECO:0000313" key="3">
    <source>
        <dbReference type="Proteomes" id="UP001152799"/>
    </source>
</evidence>
<gene>
    <name evidence="2" type="ORF">CEUTPL_LOCUS4941</name>
</gene>
<dbReference type="SUPFAM" id="SSF52980">
    <property type="entry name" value="Restriction endonuclease-like"/>
    <property type="match status" value="1"/>
</dbReference>
<accession>A0A9N9MGF0</accession>